<proteinExistence type="predicted"/>
<organism evidence="2 3">
    <name type="scientific">Liparis tanakae</name>
    <name type="common">Tanaka's snailfish</name>
    <dbReference type="NCBI Taxonomy" id="230148"/>
    <lineage>
        <taxon>Eukaryota</taxon>
        <taxon>Metazoa</taxon>
        <taxon>Chordata</taxon>
        <taxon>Craniata</taxon>
        <taxon>Vertebrata</taxon>
        <taxon>Euteleostomi</taxon>
        <taxon>Actinopterygii</taxon>
        <taxon>Neopterygii</taxon>
        <taxon>Teleostei</taxon>
        <taxon>Neoteleostei</taxon>
        <taxon>Acanthomorphata</taxon>
        <taxon>Eupercaria</taxon>
        <taxon>Perciformes</taxon>
        <taxon>Cottioidei</taxon>
        <taxon>Cottales</taxon>
        <taxon>Liparidae</taxon>
        <taxon>Liparis</taxon>
    </lineage>
</organism>
<dbReference type="EMBL" id="SRLO01000019">
    <property type="protein sequence ID" value="TNN85713.1"/>
    <property type="molecule type" value="Genomic_DNA"/>
</dbReference>
<name>A0A4Z2J7W4_9TELE</name>
<dbReference type="AlphaFoldDB" id="A0A4Z2J7W4"/>
<reference evidence="2 3" key="1">
    <citation type="submission" date="2019-03" db="EMBL/GenBank/DDBJ databases">
        <title>First draft genome of Liparis tanakae, snailfish: a comprehensive survey of snailfish specific genes.</title>
        <authorList>
            <person name="Kim W."/>
            <person name="Song I."/>
            <person name="Jeong J.-H."/>
            <person name="Kim D."/>
            <person name="Kim S."/>
            <person name="Ryu S."/>
            <person name="Song J.Y."/>
            <person name="Lee S.K."/>
        </authorList>
    </citation>
    <scope>NUCLEOTIDE SEQUENCE [LARGE SCALE GENOMIC DNA]</scope>
    <source>
        <tissue evidence="2">Muscle</tissue>
    </source>
</reference>
<evidence type="ECO:0000313" key="3">
    <source>
        <dbReference type="Proteomes" id="UP000314294"/>
    </source>
</evidence>
<evidence type="ECO:0000256" key="1">
    <source>
        <dbReference type="SAM" id="MobiDB-lite"/>
    </source>
</evidence>
<protein>
    <submittedName>
        <fullName evidence="2">Uncharacterized protein</fullName>
    </submittedName>
</protein>
<keyword evidence="3" id="KW-1185">Reference proteome</keyword>
<feature type="region of interest" description="Disordered" evidence="1">
    <location>
        <begin position="161"/>
        <end position="185"/>
    </location>
</feature>
<gene>
    <name evidence="2" type="ORF">EYF80_003960</name>
</gene>
<evidence type="ECO:0000313" key="2">
    <source>
        <dbReference type="EMBL" id="TNN85713.1"/>
    </source>
</evidence>
<comment type="caution">
    <text evidence="2">The sequence shown here is derived from an EMBL/GenBank/DDBJ whole genome shotgun (WGS) entry which is preliminary data.</text>
</comment>
<sequence>MLVPLVDHSCSRSQCPHHRPHGGITPGNVDPTLLHPANISHSFLPEYVWLGVMLHSNYYPVDGRTHLTARMSVFTAGITSSMDTSQYGGRGLRRREVRKRVRSLKLQLFWTFPGLVASGTFSWLGELRTPELGGSGSLPWIPLLAATVNPEETPFFRKKLTEETHKAEGEGEGRGGEEEGRGGVKENEKFWDTTWVGEAVGPQPRQQRVVGVVEDLLGVALSLEVHEEGGKDQDQEAYVPPRRSMRTIRKICRKRMLRRAEVAKMLPCVPAAITAKDATNTMKSVKMFRKETHREEVSRLYGQFKVH</sequence>
<accession>A0A4Z2J7W4</accession>
<dbReference type="Proteomes" id="UP000314294">
    <property type="component" value="Unassembled WGS sequence"/>
</dbReference>